<dbReference type="EMBL" id="QEAP01000014">
    <property type="protein sequence ID" value="TPX77803.1"/>
    <property type="molecule type" value="Genomic_DNA"/>
</dbReference>
<dbReference type="AlphaFoldDB" id="A0A507FNH0"/>
<feature type="compositionally biased region" description="Low complexity" evidence="2">
    <location>
        <begin position="420"/>
        <end position="432"/>
    </location>
</feature>
<dbReference type="PROSITE" id="PS50127">
    <property type="entry name" value="UBC_2"/>
    <property type="match status" value="1"/>
</dbReference>
<dbReference type="InterPro" id="IPR016135">
    <property type="entry name" value="UBQ-conjugating_enzyme/RWD"/>
</dbReference>
<gene>
    <name evidence="4" type="ORF">CcCBS67573_g00946</name>
</gene>
<feature type="compositionally biased region" description="Polar residues" evidence="2">
    <location>
        <begin position="446"/>
        <end position="459"/>
    </location>
</feature>
<feature type="compositionally biased region" description="Low complexity" evidence="2">
    <location>
        <begin position="375"/>
        <end position="392"/>
    </location>
</feature>
<feature type="domain" description="UBC core" evidence="3">
    <location>
        <begin position="42"/>
        <end position="195"/>
    </location>
</feature>
<evidence type="ECO:0000259" key="3">
    <source>
        <dbReference type="PROSITE" id="PS50127"/>
    </source>
</evidence>
<evidence type="ECO:0000313" key="4">
    <source>
        <dbReference type="EMBL" id="TPX77803.1"/>
    </source>
</evidence>
<dbReference type="SMART" id="SM00212">
    <property type="entry name" value="UBCc"/>
    <property type="match status" value="1"/>
</dbReference>
<feature type="region of interest" description="Disordered" evidence="2">
    <location>
        <begin position="420"/>
        <end position="469"/>
    </location>
</feature>
<feature type="region of interest" description="Disordered" evidence="2">
    <location>
        <begin position="290"/>
        <end position="331"/>
    </location>
</feature>
<dbReference type="Pfam" id="PF00179">
    <property type="entry name" value="UQ_con"/>
    <property type="match status" value="1"/>
</dbReference>
<feature type="compositionally biased region" description="Gly residues" evidence="2">
    <location>
        <begin position="314"/>
        <end position="330"/>
    </location>
</feature>
<dbReference type="PANTHER" id="PTHR24067">
    <property type="entry name" value="UBIQUITIN-CONJUGATING ENZYME E2"/>
    <property type="match status" value="1"/>
</dbReference>
<feature type="compositionally biased region" description="Gly residues" evidence="2">
    <location>
        <begin position="785"/>
        <end position="801"/>
    </location>
</feature>
<evidence type="ECO:0000313" key="5">
    <source>
        <dbReference type="Proteomes" id="UP000320333"/>
    </source>
</evidence>
<comment type="caution">
    <text evidence="4">The sequence shown here is derived from an EMBL/GenBank/DDBJ whole genome shotgun (WGS) entry which is preliminary data.</text>
</comment>
<organism evidence="4 5">
    <name type="scientific">Chytriomyces confervae</name>
    <dbReference type="NCBI Taxonomy" id="246404"/>
    <lineage>
        <taxon>Eukaryota</taxon>
        <taxon>Fungi</taxon>
        <taxon>Fungi incertae sedis</taxon>
        <taxon>Chytridiomycota</taxon>
        <taxon>Chytridiomycota incertae sedis</taxon>
        <taxon>Chytridiomycetes</taxon>
        <taxon>Chytridiales</taxon>
        <taxon>Chytriomycetaceae</taxon>
        <taxon>Chytriomyces</taxon>
    </lineage>
</organism>
<reference evidence="4 5" key="1">
    <citation type="journal article" date="2019" name="Sci. Rep.">
        <title>Comparative genomics of chytrid fungi reveal insights into the obligate biotrophic and pathogenic lifestyle of Synchytrium endobioticum.</title>
        <authorList>
            <person name="van de Vossenberg B.T.L.H."/>
            <person name="Warris S."/>
            <person name="Nguyen H.D.T."/>
            <person name="van Gent-Pelzer M.P.E."/>
            <person name="Joly D.L."/>
            <person name="van de Geest H.C."/>
            <person name="Bonants P.J.M."/>
            <person name="Smith D.S."/>
            <person name="Levesque C.A."/>
            <person name="van der Lee T.A.J."/>
        </authorList>
    </citation>
    <scope>NUCLEOTIDE SEQUENCE [LARGE SCALE GENOMIC DNA]</scope>
    <source>
        <strain evidence="4 5">CBS 675.73</strain>
    </source>
</reference>
<proteinExistence type="predicted"/>
<dbReference type="SUPFAM" id="SSF54495">
    <property type="entry name" value="UBC-like"/>
    <property type="match status" value="1"/>
</dbReference>
<keyword evidence="1" id="KW-0833">Ubl conjugation pathway</keyword>
<dbReference type="Gene3D" id="3.10.110.10">
    <property type="entry name" value="Ubiquitin Conjugating Enzyme"/>
    <property type="match status" value="1"/>
</dbReference>
<dbReference type="OrthoDB" id="5596422at2759"/>
<feature type="region of interest" description="Disordered" evidence="2">
    <location>
        <begin position="766"/>
        <end position="803"/>
    </location>
</feature>
<dbReference type="CDD" id="cd23814">
    <property type="entry name" value="UEV_AKTIP"/>
    <property type="match status" value="1"/>
</dbReference>
<protein>
    <recommendedName>
        <fullName evidence="3">UBC core domain-containing protein</fullName>
    </recommendedName>
</protein>
<evidence type="ECO:0000256" key="2">
    <source>
        <dbReference type="SAM" id="MobiDB-lite"/>
    </source>
</evidence>
<feature type="region of interest" description="Disordered" evidence="2">
    <location>
        <begin position="373"/>
        <end position="408"/>
    </location>
</feature>
<evidence type="ECO:0000256" key="1">
    <source>
        <dbReference type="ARBA" id="ARBA00022786"/>
    </source>
</evidence>
<name>A0A507FNH0_9FUNG</name>
<accession>A0A507FNH0</accession>
<dbReference type="InterPro" id="IPR050113">
    <property type="entry name" value="Ub_conjugating_enzyme"/>
</dbReference>
<dbReference type="Proteomes" id="UP000320333">
    <property type="component" value="Unassembled WGS sequence"/>
</dbReference>
<sequence length="905" mass="98092">MEVKKIGIPKAIADVTSAAPAATESAIHDQSQRDIRIYSQYFRRYELLIEYKNLRNPDHCPHGMYIMPEADNLNEWWGVLLLHRGYYKEGVFKFHIQIPEDYPSEGPIVRFTTDMFHPLVDRSGFFNMRQQFPAWRANKDFICHLLHYIKNSFKEAVLANLEESNCPNRDAYNMFMFERPLFAKLASQCAQLSASDGILFSNDLEEDESIIKFRQLDDVEFEKLKAEMLQSVNVESVDRAIMAHSSGNQKNDLLRDIKSVTGNISRMLSTGLMKEALSYYAKQGDRLEVEAEKSSVGEGGMHSHPHSQAAGSDGATGLGGLSGANGGGLTGQTKPLRSMIATAFRVSGGTTADYDPDDAEDFVYAPANNVNCGVNSSNPDTDFDPNDTPAATLNSYPPTDSAASNPPPVRLPLAVRLSTAASTNNSNQSNATRLRKKLHKHRHSNQPHYLTESPSSQSPGHIHLSASFSSSTSSMSVGADYLQANDKKRSAAMQQNQQLLHPHYTHYNAAGSASPVSPPTSSYYSKPVLQKRFRGGNSSSSARSASDAASGACINGSYFKGHGVVTSTNLQDHEYFNKARSINGGSNGGHNLYVRHTSGGVPVNERTHLLSGTLKKKSSATGLATGNLEIDAGGGVTVSVSVSDDTAITSVGRPLSIHRVSTVLRRLTIWSFCSTLITCVFIALTLMVTLTTPLTPVAPSNGNRTHPAWILPTETWHPHVTRVSNATAKLYAFEFELMAVNWGLVWNAVVASADLEVFVEASGVIPEPDDGGGSHRRSSGEGSFVLGGDGGQRVGDGGQGQRGNSLASRELLAHVTVLDVPAVFGPHSITLNATARVAIDHPKSTVGKIIYMNYPYQLLLTGSVRYVTAFGMFARSIPVCSTHLVLSPRDVRSKSCELSPAQSAL</sequence>
<dbReference type="InterPro" id="IPR000608">
    <property type="entry name" value="UBC"/>
</dbReference>
<keyword evidence="5" id="KW-1185">Reference proteome</keyword>
<feature type="compositionally biased region" description="Polar residues" evidence="2">
    <location>
        <begin position="393"/>
        <end position="404"/>
    </location>
</feature>
<feature type="compositionally biased region" description="Basic residues" evidence="2">
    <location>
        <begin position="433"/>
        <end position="445"/>
    </location>
</feature>
<dbReference type="STRING" id="246404.A0A507FNH0"/>